<keyword evidence="1" id="KW-0051">Antiviral defense</keyword>
<keyword evidence="4" id="KW-1185">Reference proteome</keyword>
<dbReference type="Pfam" id="PF03787">
    <property type="entry name" value="RAMPs"/>
    <property type="match status" value="1"/>
</dbReference>
<sequence length="169" mass="19061">MQIKNKTELCVGSTKDGNNVLKFARDPQGNPIIPGSSLKGMIRNVLDIASFGKLEQMDDFKLSYRDISSKSAYLDLIDKHKPVAGWIKYDAVTQKWAFYQCQCAKVHHDEIKAKLGLIIKNEDSAIRRYNQLPLSTSVMADISAPKGIKKNRWAENLRSGSKEASFCFY</sequence>
<evidence type="ECO:0000256" key="1">
    <source>
        <dbReference type="ARBA" id="ARBA00023118"/>
    </source>
</evidence>
<dbReference type="CDD" id="cd09726">
    <property type="entry name" value="RAMP_I_III"/>
    <property type="match status" value="1"/>
</dbReference>
<reference evidence="3 4" key="1">
    <citation type="submission" date="2018-08" db="EMBL/GenBank/DDBJ databases">
        <title>Genomic taxonomy of the Vibrionaceae family.</title>
        <authorList>
            <person name="Gomez-Gil B."/>
            <person name="Tanaka M."/>
            <person name="Sawabe T."/>
            <person name="Enciso-Ibarra K."/>
        </authorList>
    </citation>
    <scope>NUCLEOTIDE SEQUENCE [LARGE SCALE GENOMIC DNA]</scope>
    <source>
        <strain evidence="3 4">CAIM 1831</strain>
    </source>
</reference>
<dbReference type="InterPro" id="IPR005537">
    <property type="entry name" value="RAMP_III_fam"/>
</dbReference>
<organism evidence="3 4">
    <name type="scientific">Vibrio alfacsensis</name>
    <dbReference type="NCBI Taxonomy" id="1074311"/>
    <lineage>
        <taxon>Bacteria</taxon>
        <taxon>Pseudomonadati</taxon>
        <taxon>Pseudomonadota</taxon>
        <taxon>Gammaproteobacteria</taxon>
        <taxon>Vibrionales</taxon>
        <taxon>Vibrionaceae</taxon>
        <taxon>Vibrio</taxon>
    </lineage>
</organism>
<accession>A0ABN5PCP2</accession>
<dbReference type="Proteomes" id="UP000262832">
    <property type="component" value="Chromosome I"/>
</dbReference>
<gene>
    <name evidence="3" type="ORF">D1115_06500</name>
</gene>
<dbReference type="EMBL" id="CP032093">
    <property type="protein sequence ID" value="AXY00929.1"/>
    <property type="molecule type" value="Genomic_DNA"/>
</dbReference>
<name>A0ABN5PCP2_9VIBR</name>
<evidence type="ECO:0000313" key="4">
    <source>
        <dbReference type="Proteomes" id="UP000262832"/>
    </source>
</evidence>
<proteinExistence type="predicted"/>
<evidence type="ECO:0000313" key="3">
    <source>
        <dbReference type="EMBL" id="AXY00929.1"/>
    </source>
</evidence>
<protein>
    <recommendedName>
        <fullName evidence="2">CRISPR type III-associated protein domain-containing protein</fullName>
    </recommendedName>
</protein>
<feature type="domain" description="CRISPR type III-associated protein" evidence="2">
    <location>
        <begin position="3"/>
        <end position="47"/>
    </location>
</feature>
<evidence type="ECO:0000259" key="2">
    <source>
        <dbReference type="Pfam" id="PF03787"/>
    </source>
</evidence>